<protein>
    <submittedName>
        <fullName evidence="1">Uncharacterized protein</fullName>
    </submittedName>
</protein>
<proteinExistence type="predicted"/>
<feature type="non-terminal residue" evidence="1">
    <location>
        <position position="205"/>
    </location>
</feature>
<feature type="non-terminal residue" evidence="1">
    <location>
        <position position="1"/>
    </location>
</feature>
<reference evidence="1" key="1">
    <citation type="submission" date="2018-05" db="EMBL/GenBank/DDBJ databases">
        <authorList>
            <person name="Lanie J.A."/>
            <person name="Ng W.-L."/>
            <person name="Kazmierczak K.M."/>
            <person name="Andrzejewski T.M."/>
            <person name="Davidsen T.M."/>
            <person name="Wayne K.J."/>
            <person name="Tettelin H."/>
            <person name="Glass J.I."/>
            <person name="Rusch D."/>
            <person name="Podicherti R."/>
            <person name="Tsui H.-C.T."/>
            <person name="Winkler M.E."/>
        </authorList>
    </citation>
    <scope>NUCLEOTIDE SEQUENCE</scope>
</reference>
<organism evidence="1">
    <name type="scientific">marine metagenome</name>
    <dbReference type="NCBI Taxonomy" id="408172"/>
    <lineage>
        <taxon>unclassified sequences</taxon>
        <taxon>metagenomes</taxon>
        <taxon>ecological metagenomes</taxon>
    </lineage>
</organism>
<accession>A0A383CVG1</accession>
<evidence type="ECO:0000313" key="1">
    <source>
        <dbReference type="EMBL" id="SVE36326.1"/>
    </source>
</evidence>
<name>A0A383CVG1_9ZZZZ</name>
<gene>
    <name evidence="1" type="ORF">METZ01_LOCUS489180</name>
</gene>
<dbReference type="EMBL" id="UINC01212134">
    <property type="protein sequence ID" value="SVE36326.1"/>
    <property type="molecule type" value="Genomic_DNA"/>
</dbReference>
<dbReference type="AlphaFoldDB" id="A0A383CVG1"/>
<sequence length="205" mass="23874">VRDPKRILKKILSNGQDPDQFEQTGEPLVQLVEVLRDVTRCRRTRQWITDNYNVDVVVSPETFARLLEIPQINFVENSNRMLEVDTISLKEVRNSDDPVTIGNLNSVLKEFYRNLESIQGLLQNEYPNPRLIKEMQSELIDPVTKQINALKKLHGKVTGYLLNLRKVKSIEHSFEESFPGSLKAHPLRKNWSAVERELEFYRKCS</sequence>